<evidence type="ECO:0000259" key="1">
    <source>
        <dbReference type="Pfam" id="PF20985"/>
    </source>
</evidence>
<comment type="caution">
    <text evidence="2">The sequence shown here is derived from an EMBL/GenBank/DDBJ whole genome shotgun (WGS) entry which is preliminary data.</text>
</comment>
<evidence type="ECO:0000313" key="3">
    <source>
        <dbReference type="Proteomes" id="UP000676336"/>
    </source>
</evidence>
<dbReference type="Proteomes" id="UP000676336">
    <property type="component" value="Unassembled WGS sequence"/>
</dbReference>
<dbReference type="EMBL" id="CAJOBI010213962">
    <property type="protein sequence ID" value="CAF5024985.1"/>
    <property type="molecule type" value="Genomic_DNA"/>
</dbReference>
<gene>
    <name evidence="2" type="ORF">SMN809_LOCUS57817</name>
</gene>
<dbReference type="Gene3D" id="1.10.132.130">
    <property type="match status" value="1"/>
</dbReference>
<dbReference type="Pfam" id="PF20985">
    <property type="entry name" value="Legum_prodom"/>
    <property type="match status" value="1"/>
</dbReference>
<dbReference type="AlphaFoldDB" id="A0A8S3E1N5"/>
<dbReference type="InterPro" id="IPR048501">
    <property type="entry name" value="Legum_prodom"/>
</dbReference>
<dbReference type="InterPro" id="IPR046427">
    <property type="entry name" value="Legumain_prodom_sf"/>
</dbReference>
<proteinExistence type="predicted"/>
<dbReference type="CDD" id="cd21115">
    <property type="entry name" value="legumain_C"/>
    <property type="match status" value="1"/>
</dbReference>
<feature type="domain" description="Legumain prodomain" evidence="1">
    <location>
        <begin position="6"/>
        <end position="94"/>
    </location>
</feature>
<name>A0A8S3E1N5_9BILA</name>
<protein>
    <recommendedName>
        <fullName evidence="1">Legumain prodomain domain-containing protein</fullName>
    </recommendedName>
</protein>
<organism evidence="2 3">
    <name type="scientific">Rotaria magnacalcarata</name>
    <dbReference type="NCBI Taxonomy" id="392030"/>
    <lineage>
        <taxon>Eukaryota</taxon>
        <taxon>Metazoa</taxon>
        <taxon>Spiralia</taxon>
        <taxon>Gnathifera</taxon>
        <taxon>Rotifera</taxon>
        <taxon>Eurotatoria</taxon>
        <taxon>Bdelloidea</taxon>
        <taxon>Philodinida</taxon>
        <taxon>Philodinidae</taxon>
        <taxon>Rotaria</taxon>
    </lineage>
</organism>
<accession>A0A8S3E1N5</accession>
<evidence type="ECO:0000313" key="2">
    <source>
        <dbReference type="EMBL" id="CAF5024985.1"/>
    </source>
</evidence>
<reference evidence="2" key="1">
    <citation type="submission" date="2021-02" db="EMBL/GenBank/DDBJ databases">
        <authorList>
            <person name="Nowell W R."/>
        </authorList>
    </citation>
    <scope>NUCLEOTIDE SEQUENCE</scope>
</reference>
<sequence length="102" mass="11626">MLTVAVDRAVITNSIQKIASIAVSNSHSGYLAAVLEKHMTLTQYDCYKSVTQRIQEKCFDLQNELVLNKLYIMANLCEIGLYDFTINQAVDQVCQARLRFDY</sequence>